<name>A0A1W1WHX6_SULTA</name>
<evidence type="ECO:0000259" key="1">
    <source>
        <dbReference type="PROSITE" id="PS51186"/>
    </source>
</evidence>
<organism evidence="2 3">
    <name type="scientific">Sulfobacillus thermosulfidooxidans (strain DSM 9293 / VKM B-1269 / AT-1)</name>
    <dbReference type="NCBI Taxonomy" id="929705"/>
    <lineage>
        <taxon>Bacteria</taxon>
        <taxon>Bacillati</taxon>
        <taxon>Bacillota</taxon>
        <taxon>Clostridia</taxon>
        <taxon>Eubacteriales</taxon>
        <taxon>Clostridiales Family XVII. Incertae Sedis</taxon>
        <taxon>Sulfobacillus</taxon>
    </lineage>
</organism>
<evidence type="ECO:0000313" key="2">
    <source>
        <dbReference type="EMBL" id="SMC05918.1"/>
    </source>
</evidence>
<protein>
    <submittedName>
        <fullName evidence="2">Ribosomal-protein-serine acetyltransferase</fullName>
    </submittedName>
</protein>
<dbReference type="GO" id="GO:0005737">
    <property type="term" value="C:cytoplasm"/>
    <property type="evidence" value="ECO:0007669"/>
    <property type="project" value="TreeGrafter"/>
</dbReference>
<dbReference type="OrthoDB" id="9811523at2"/>
<keyword evidence="2" id="KW-0808">Transferase</keyword>
<gene>
    <name evidence="2" type="ORF">SAMN00768000_2530</name>
</gene>
<proteinExistence type="predicted"/>
<dbReference type="PANTHER" id="PTHR43441">
    <property type="entry name" value="RIBOSOMAL-PROTEIN-SERINE ACETYLTRANSFERASE"/>
    <property type="match status" value="1"/>
</dbReference>
<dbReference type="STRING" id="28034.BFX07_12540"/>
<dbReference type="SUPFAM" id="SSF55729">
    <property type="entry name" value="Acyl-CoA N-acyltransferases (Nat)"/>
    <property type="match status" value="1"/>
</dbReference>
<dbReference type="Pfam" id="PF13302">
    <property type="entry name" value="Acetyltransf_3"/>
    <property type="match status" value="1"/>
</dbReference>
<dbReference type="InterPro" id="IPR000182">
    <property type="entry name" value="GNAT_dom"/>
</dbReference>
<dbReference type="InterPro" id="IPR051908">
    <property type="entry name" value="Ribosomal_N-acetyltransferase"/>
</dbReference>
<reference evidence="3" key="1">
    <citation type="submission" date="2017-04" db="EMBL/GenBank/DDBJ databases">
        <authorList>
            <person name="Varghese N."/>
            <person name="Submissions S."/>
        </authorList>
    </citation>
    <scope>NUCLEOTIDE SEQUENCE [LARGE SCALE GENOMIC DNA]</scope>
    <source>
        <strain evidence="3">DSM 9293</strain>
    </source>
</reference>
<dbReference type="GO" id="GO:0008999">
    <property type="term" value="F:protein-N-terminal-alanine acetyltransferase activity"/>
    <property type="evidence" value="ECO:0007669"/>
    <property type="project" value="TreeGrafter"/>
</dbReference>
<evidence type="ECO:0000313" key="3">
    <source>
        <dbReference type="Proteomes" id="UP000192660"/>
    </source>
</evidence>
<dbReference type="InterPro" id="IPR016181">
    <property type="entry name" value="Acyl_CoA_acyltransferase"/>
</dbReference>
<keyword evidence="3" id="KW-1185">Reference proteome</keyword>
<dbReference type="EMBL" id="FWWY01000001">
    <property type="protein sequence ID" value="SMC05918.1"/>
    <property type="molecule type" value="Genomic_DNA"/>
</dbReference>
<sequence>MFSYPINEDVSLRLLEVRDAEPLYAVLRESESYLRRWLPFLDNVHSVQDIIQFIESGLARYAHNNGGEIGIWYRQQFAGVVGIHFINWTNRTTSLGYWLGEKFQGHGIMTQACGALIRILFEEYDLHRVEIQAAVDNMKSRAIPERLGFRQEGVLRQTEWLYDHYVDHVVYGLLKDDWLTTNTSPVTP</sequence>
<accession>A0A1W1WHX6</accession>
<dbReference type="RefSeq" id="WP_020373695.1">
    <property type="nucleotide sequence ID" value="NZ_FWWY01000001.1"/>
</dbReference>
<feature type="domain" description="N-acetyltransferase" evidence="1">
    <location>
        <begin position="10"/>
        <end position="176"/>
    </location>
</feature>
<dbReference type="Proteomes" id="UP000192660">
    <property type="component" value="Unassembled WGS sequence"/>
</dbReference>
<dbReference type="PANTHER" id="PTHR43441:SF12">
    <property type="entry name" value="RIBOSOMAL N-ACETYLTRANSFERASE YDAF-RELATED"/>
    <property type="match status" value="1"/>
</dbReference>
<dbReference type="PROSITE" id="PS51186">
    <property type="entry name" value="GNAT"/>
    <property type="match status" value="1"/>
</dbReference>
<dbReference type="GO" id="GO:1990189">
    <property type="term" value="F:protein N-terminal-serine acetyltransferase activity"/>
    <property type="evidence" value="ECO:0007669"/>
    <property type="project" value="TreeGrafter"/>
</dbReference>
<dbReference type="AlphaFoldDB" id="A0A1W1WHX6"/>
<dbReference type="Gene3D" id="3.40.630.30">
    <property type="match status" value="1"/>
</dbReference>